<gene>
    <name evidence="14" type="ORF">FCM35_KLT02256</name>
</gene>
<keyword evidence="6" id="KW-0256">Endoplasmic reticulum</keyword>
<name>A0A833QZW4_9POAL</name>
<evidence type="ECO:0000256" key="9">
    <source>
        <dbReference type="ARBA" id="ARBA00023136"/>
    </source>
</evidence>
<dbReference type="CDD" id="cd13891">
    <property type="entry name" value="CuRO_3_CotA_like"/>
    <property type="match status" value="1"/>
</dbReference>
<comment type="caution">
    <text evidence="14">The sequence shown here is derived from an EMBL/GenBank/DDBJ whole genome shotgun (WGS) entry which is preliminary data.</text>
</comment>
<dbReference type="GO" id="GO:0016491">
    <property type="term" value="F:oxidoreductase activity"/>
    <property type="evidence" value="ECO:0007669"/>
    <property type="project" value="UniProtKB-KW"/>
</dbReference>
<evidence type="ECO:0000259" key="13">
    <source>
        <dbReference type="Pfam" id="PF07731"/>
    </source>
</evidence>
<evidence type="ECO:0000256" key="4">
    <source>
        <dbReference type="ARBA" id="ARBA00022723"/>
    </source>
</evidence>
<dbReference type="GO" id="GO:0016036">
    <property type="term" value="P:cellular response to phosphate starvation"/>
    <property type="evidence" value="ECO:0007669"/>
    <property type="project" value="InterPro"/>
</dbReference>
<organism evidence="14 15">
    <name type="scientific">Carex littledalei</name>
    <dbReference type="NCBI Taxonomy" id="544730"/>
    <lineage>
        <taxon>Eukaryota</taxon>
        <taxon>Viridiplantae</taxon>
        <taxon>Streptophyta</taxon>
        <taxon>Embryophyta</taxon>
        <taxon>Tracheophyta</taxon>
        <taxon>Spermatophyta</taxon>
        <taxon>Magnoliopsida</taxon>
        <taxon>Liliopsida</taxon>
        <taxon>Poales</taxon>
        <taxon>Cyperaceae</taxon>
        <taxon>Cyperoideae</taxon>
        <taxon>Cariceae</taxon>
        <taxon>Carex</taxon>
        <taxon>Carex subgen. Euthyceras</taxon>
    </lineage>
</organism>
<keyword evidence="8" id="KW-0186">Copper</keyword>
<dbReference type="OrthoDB" id="262547at2759"/>
<evidence type="ECO:0000256" key="12">
    <source>
        <dbReference type="SAM" id="SignalP"/>
    </source>
</evidence>
<dbReference type="Proteomes" id="UP000623129">
    <property type="component" value="Unassembled WGS sequence"/>
</dbReference>
<dbReference type="FunFam" id="2.60.40.420:FF:000081">
    <property type="entry name" value="Spore coat protein A"/>
    <property type="match status" value="1"/>
</dbReference>
<dbReference type="GO" id="GO:0005507">
    <property type="term" value="F:copper ion binding"/>
    <property type="evidence" value="ECO:0007669"/>
    <property type="project" value="InterPro"/>
</dbReference>
<dbReference type="Gene3D" id="2.60.40.420">
    <property type="entry name" value="Cupredoxins - blue copper proteins"/>
    <property type="match status" value="3"/>
</dbReference>
<evidence type="ECO:0000313" key="15">
    <source>
        <dbReference type="Proteomes" id="UP000623129"/>
    </source>
</evidence>
<feature type="domain" description="Plastocyanin-like" evidence="13">
    <location>
        <begin position="410"/>
        <end position="568"/>
    </location>
</feature>
<evidence type="ECO:0000256" key="5">
    <source>
        <dbReference type="ARBA" id="ARBA00022729"/>
    </source>
</evidence>
<evidence type="ECO:0000256" key="2">
    <source>
        <dbReference type="ARBA" id="ARBA00004406"/>
    </source>
</evidence>
<comment type="similarity">
    <text evidence="3">Belongs to the multicopper oxidase family.</text>
</comment>
<comment type="cofactor">
    <cofactor evidence="1">
        <name>Cu cation</name>
        <dbReference type="ChEBI" id="CHEBI:23378"/>
    </cofactor>
</comment>
<dbReference type="AlphaFoldDB" id="A0A833QZW4"/>
<evidence type="ECO:0000256" key="11">
    <source>
        <dbReference type="ARBA" id="ARBA00037077"/>
    </source>
</evidence>
<dbReference type="SUPFAM" id="SSF49503">
    <property type="entry name" value="Cupredoxins"/>
    <property type="match status" value="3"/>
</dbReference>
<keyword evidence="7" id="KW-0560">Oxidoreductase</keyword>
<keyword evidence="15" id="KW-1185">Reference proteome</keyword>
<dbReference type="InterPro" id="IPR011706">
    <property type="entry name" value="Cu-oxidase_C"/>
</dbReference>
<evidence type="ECO:0000256" key="6">
    <source>
        <dbReference type="ARBA" id="ARBA00022824"/>
    </source>
</evidence>
<dbReference type="EMBL" id="SWLB01000011">
    <property type="protein sequence ID" value="KAF3332679.1"/>
    <property type="molecule type" value="Genomic_DNA"/>
</dbReference>
<comment type="function">
    <text evidence="11">Multicopper oxidase that may play a role in the maintenance of inorganic phosphate homeostasis.</text>
</comment>
<evidence type="ECO:0000256" key="10">
    <source>
        <dbReference type="ARBA" id="ARBA00023180"/>
    </source>
</evidence>
<reference evidence="14" key="1">
    <citation type="submission" date="2020-01" db="EMBL/GenBank/DDBJ databases">
        <title>Genome sequence of Kobresia littledalei, the first chromosome-level genome in the family Cyperaceae.</title>
        <authorList>
            <person name="Qu G."/>
        </authorList>
    </citation>
    <scope>NUCLEOTIDE SEQUENCE</scope>
    <source>
        <strain evidence="14">C.B.Clarke</strain>
        <tissue evidence="14">Leaf</tissue>
    </source>
</reference>
<evidence type="ECO:0000256" key="8">
    <source>
        <dbReference type="ARBA" id="ARBA00023008"/>
    </source>
</evidence>
<dbReference type="Pfam" id="PF07731">
    <property type="entry name" value="Cu-oxidase_2"/>
    <property type="match status" value="1"/>
</dbReference>
<keyword evidence="5 12" id="KW-0732">Signal</keyword>
<feature type="chain" id="PRO_5032739941" evidence="12">
    <location>
        <begin position="22"/>
        <end position="572"/>
    </location>
</feature>
<feature type="signal peptide" evidence="12">
    <location>
        <begin position="1"/>
        <end position="21"/>
    </location>
</feature>
<sequence>MGMKHFLTFLYLVIVLVQIRGENGDNLLNPSTLEMFVDELPQMPKIKGYEIKNGMLVAGNLTIGIYDTTWKFHRDIPPTRVFAYGTCKEAATVPGPTIEALQGTPTHVTWLNYLPSQHFLHWDPTIPTAMPSSGVPTVTHLHGGVQPPTSDGNSLAWFTAFFADRGPHFSSPCYYYPNSQLPGNLWYHDHALGLTRVNLLSGMIGTYQITSPHLEDPLGLPSGPEYDRHLVIFDREFRVDGSIYLNSTGNNPTIHPQWQPEYFGLAIVVNGKAWPFLTVTRRKYRFRILNASNARFLQLYLSNGLHFTHIGSDSNYLYRPTVSRKFLLAPSEIADVIIDFSLSTTNDVILHNDANFPFPGGDQTDNISGTVMKFIIKPDKVYDPSQIPYTLLQLPTALLSEAAQTSRYITMYEYTSVSDEPTHLYLNAKSFKDPVTETPKEGTSEIWKIINLTEDNHPLHIHLGTFTVFEQRNMSDVDGFKSCMEAVNDVGKCDLEKHLTQSVFVIPKHERGWKNVFKMKPGCVTTILVRFKPIESETQYGFDVTAEPGYVYHCHILDHEDNEMMRPMKLVH</sequence>
<evidence type="ECO:0000256" key="1">
    <source>
        <dbReference type="ARBA" id="ARBA00001935"/>
    </source>
</evidence>
<dbReference type="GO" id="GO:0005789">
    <property type="term" value="C:endoplasmic reticulum membrane"/>
    <property type="evidence" value="ECO:0007669"/>
    <property type="project" value="UniProtKB-SubCell"/>
</dbReference>
<keyword evidence="10" id="KW-0325">Glycoprotein</keyword>
<dbReference type="PANTHER" id="PTHR48461:SF1">
    <property type="entry name" value="MULTICOPPER OXIDASE LPR1-LIKE"/>
    <property type="match status" value="1"/>
</dbReference>
<keyword evidence="9" id="KW-0472">Membrane</keyword>
<evidence type="ECO:0000256" key="7">
    <source>
        <dbReference type="ARBA" id="ARBA00023002"/>
    </source>
</evidence>
<dbReference type="InterPro" id="IPR008972">
    <property type="entry name" value="Cupredoxin"/>
</dbReference>
<protein>
    <submittedName>
        <fullName evidence="14">Multicopper oxidase LPR2-like protein</fullName>
    </submittedName>
</protein>
<dbReference type="CDD" id="cd13844">
    <property type="entry name" value="CuRO_1_BOD_CotA_like"/>
    <property type="match status" value="1"/>
</dbReference>
<dbReference type="PANTHER" id="PTHR48461">
    <property type="entry name" value="MULTICOPPER OXIDASE LPR1-LIKE"/>
    <property type="match status" value="1"/>
</dbReference>
<accession>A0A833QZW4</accession>
<evidence type="ECO:0000256" key="3">
    <source>
        <dbReference type="ARBA" id="ARBA00010609"/>
    </source>
</evidence>
<proteinExistence type="inferred from homology"/>
<keyword evidence="4" id="KW-0479">Metal-binding</keyword>
<comment type="subcellular location">
    <subcellularLocation>
        <location evidence="2">Endoplasmic reticulum membrane</location>
        <topology evidence="2">Peripheral membrane protein</topology>
    </subcellularLocation>
</comment>
<evidence type="ECO:0000313" key="14">
    <source>
        <dbReference type="EMBL" id="KAF3332679.1"/>
    </source>
</evidence>
<dbReference type="InterPro" id="IPR052152">
    <property type="entry name" value="LPR1/LPR2"/>
</dbReference>
<dbReference type="CDD" id="cd13868">
    <property type="entry name" value="CuRO_2_CotA_like"/>
    <property type="match status" value="1"/>
</dbReference>